<dbReference type="Proteomes" id="UP000323188">
    <property type="component" value="Unassembled WGS sequence"/>
</dbReference>
<evidence type="ECO:0000313" key="1">
    <source>
        <dbReference type="EMBL" id="KAA2218244.1"/>
    </source>
</evidence>
<accession>A0A5B2TVB7</accession>
<comment type="caution">
    <text evidence="1">The sequence shown here is derived from an EMBL/GenBank/DDBJ whole genome shotgun (WGS) entry which is preliminary data.</text>
</comment>
<dbReference type="AlphaFoldDB" id="A0A5B2TVB7"/>
<evidence type="ECO:0000313" key="2">
    <source>
        <dbReference type="Proteomes" id="UP000323188"/>
    </source>
</evidence>
<name>A0A5B2TVB7_9FLAO</name>
<dbReference type="EMBL" id="VUOE01000001">
    <property type="protein sequence ID" value="KAA2218244.1"/>
    <property type="molecule type" value="Genomic_DNA"/>
</dbReference>
<gene>
    <name evidence="1" type="ORF">F0361_01090</name>
</gene>
<organism evidence="1 2">
    <name type="scientific">Maribacter flavus</name>
    <dbReference type="NCBI Taxonomy" id="1658664"/>
    <lineage>
        <taxon>Bacteria</taxon>
        <taxon>Pseudomonadati</taxon>
        <taxon>Bacteroidota</taxon>
        <taxon>Flavobacteriia</taxon>
        <taxon>Flavobacteriales</taxon>
        <taxon>Flavobacteriaceae</taxon>
        <taxon>Maribacter</taxon>
    </lineage>
</organism>
<protein>
    <submittedName>
        <fullName evidence="1">Uncharacterized protein</fullName>
    </submittedName>
</protein>
<dbReference type="RefSeq" id="WP_154916864.1">
    <property type="nucleotide sequence ID" value="NZ_VUOE01000001.1"/>
</dbReference>
<sequence length="153" mass="17323">MIFTPNDLREFLAVCKADIAEINMVKPVIDDSQMAKEVSQMHVADNLLLVGVLPDYASDSDGDDALMMGNTLDFLILKKVEYSNLSSDDFIDVMHETAMVSRKFIERLIQEKNNPNTCPKFYFLNESSIQMQPVWAKAGTNGYMISFNLRTDL</sequence>
<reference evidence="1 2" key="1">
    <citation type="submission" date="2019-09" db="EMBL/GenBank/DDBJ databases">
        <authorList>
            <person name="Khan S.A."/>
            <person name="Jeon C.O."/>
            <person name="Chun B.H."/>
            <person name="Jeong S.E."/>
        </authorList>
    </citation>
    <scope>NUCLEOTIDE SEQUENCE [LARGE SCALE GENOMIC DNA]</scope>
    <source>
        <strain evidence="1 2">KCTC 42508</strain>
    </source>
</reference>
<proteinExistence type="predicted"/>